<keyword evidence="12" id="KW-0456">Lyase</keyword>
<dbReference type="PANTHER" id="PTHR30352">
    <property type="entry name" value="PYRUVATE FORMATE-LYASE-ACTIVATING ENZYME"/>
    <property type="match status" value="1"/>
</dbReference>
<dbReference type="InterPro" id="IPR001989">
    <property type="entry name" value="Radical_activat_CS"/>
</dbReference>
<evidence type="ECO:0000256" key="1">
    <source>
        <dbReference type="ARBA" id="ARBA00003141"/>
    </source>
</evidence>
<keyword evidence="8 10" id="KW-0408">Iron</keyword>
<evidence type="ECO:0000256" key="8">
    <source>
        <dbReference type="ARBA" id="ARBA00023004"/>
    </source>
</evidence>
<sequence>MGRIHSIETMGLVDGPGIRTVVFFQGCHLNCVYCHNPDTWNVKEGYDISSKDLVNKIIRYKPYYRKSNGGVTLSGGECLLQEDFLIEVLKKCKKEGIHTAIDTSGYGKGNYDEILKYTDLVILDIKHVDDDGYREITSYGIEELERFIKSLNKNSCSVWIRHVVIPGITDNEEHILKLKEKISNIKNLEKIELLPYHSMGEYKYEQLKIPYKLKGIKDIDDELIIKLDKIINKK</sequence>
<keyword evidence="9 10" id="KW-0411">Iron-sulfur</keyword>
<gene>
    <name evidence="12" type="primary">pflA</name>
    <name evidence="12" type="ORF">KQI86_10955</name>
</gene>
<comment type="catalytic activity">
    <reaction evidence="10">
        <text>glycyl-[formate C-acetyltransferase] + reduced [flavodoxin] + S-adenosyl-L-methionine = glycin-2-yl radical-[formate C-acetyltransferase] + semiquinone [flavodoxin] + 5'-deoxyadenosine + L-methionine + H(+)</text>
        <dbReference type="Rhea" id="RHEA:19225"/>
        <dbReference type="Rhea" id="RHEA-COMP:10622"/>
        <dbReference type="Rhea" id="RHEA-COMP:12190"/>
        <dbReference type="Rhea" id="RHEA-COMP:12191"/>
        <dbReference type="Rhea" id="RHEA-COMP:14480"/>
        <dbReference type="ChEBI" id="CHEBI:15378"/>
        <dbReference type="ChEBI" id="CHEBI:17319"/>
        <dbReference type="ChEBI" id="CHEBI:29947"/>
        <dbReference type="ChEBI" id="CHEBI:32722"/>
        <dbReference type="ChEBI" id="CHEBI:57618"/>
        <dbReference type="ChEBI" id="CHEBI:57844"/>
        <dbReference type="ChEBI" id="CHEBI:59789"/>
        <dbReference type="ChEBI" id="CHEBI:140311"/>
        <dbReference type="EC" id="1.97.1.4"/>
    </reaction>
</comment>
<dbReference type="Pfam" id="PF04055">
    <property type="entry name" value="Radical_SAM"/>
    <property type="match status" value="1"/>
</dbReference>
<evidence type="ECO:0000313" key="13">
    <source>
        <dbReference type="Proteomes" id="UP000726170"/>
    </source>
</evidence>
<keyword evidence="6 10" id="KW-0479">Metal-binding</keyword>
<comment type="cofactor">
    <cofactor evidence="10">
        <name>[4Fe-4S] cluster</name>
        <dbReference type="ChEBI" id="CHEBI:49883"/>
    </cofactor>
    <text evidence="10">Binds 1 [4Fe-4S] cluster. The cluster is coordinated with 3 cysteines and an exchangeable S-adenosyl-L-methionine.</text>
</comment>
<comment type="caution">
    <text evidence="12">The sequence shown here is derived from an EMBL/GenBank/DDBJ whole genome shotgun (WGS) entry which is preliminary data.</text>
</comment>
<feature type="domain" description="Radical SAM core" evidence="11">
    <location>
        <begin position="13"/>
        <end position="234"/>
    </location>
</feature>
<dbReference type="PANTHER" id="PTHR30352:SF5">
    <property type="entry name" value="PYRUVATE FORMATE-LYASE 1-ACTIVATING ENZYME"/>
    <property type="match status" value="1"/>
</dbReference>
<keyword evidence="4 10" id="KW-0004">4Fe-4S</keyword>
<evidence type="ECO:0000259" key="11">
    <source>
        <dbReference type="PROSITE" id="PS51918"/>
    </source>
</evidence>
<evidence type="ECO:0000256" key="7">
    <source>
        <dbReference type="ARBA" id="ARBA00023002"/>
    </source>
</evidence>
<evidence type="ECO:0000256" key="2">
    <source>
        <dbReference type="ARBA" id="ARBA00009777"/>
    </source>
</evidence>
<keyword evidence="7 10" id="KW-0560">Oxidoreductase</keyword>
<keyword evidence="5 10" id="KW-0949">S-adenosyl-L-methionine</keyword>
<evidence type="ECO:0000256" key="6">
    <source>
        <dbReference type="ARBA" id="ARBA00022723"/>
    </source>
</evidence>
<evidence type="ECO:0000256" key="4">
    <source>
        <dbReference type="ARBA" id="ARBA00022485"/>
    </source>
</evidence>
<name>A0ABS6EKB2_9CLOT</name>
<evidence type="ECO:0000256" key="5">
    <source>
        <dbReference type="ARBA" id="ARBA00022691"/>
    </source>
</evidence>
<organism evidence="12 13">
    <name type="scientific">Clostridium mobile</name>
    <dbReference type="NCBI Taxonomy" id="2841512"/>
    <lineage>
        <taxon>Bacteria</taxon>
        <taxon>Bacillati</taxon>
        <taxon>Bacillota</taxon>
        <taxon>Clostridia</taxon>
        <taxon>Eubacteriales</taxon>
        <taxon>Clostridiaceae</taxon>
        <taxon>Clostridium</taxon>
    </lineage>
</organism>
<accession>A0ABS6EKB2</accession>
<protein>
    <recommendedName>
        <fullName evidence="3 10">Pyruvate formate-lyase-activating enzyme</fullName>
        <ecNumber evidence="10">1.97.1.4</ecNumber>
    </recommendedName>
</protein>
<dbReference type="EMBL" id="JAHLQF010000002">
    <property type="protein sequence ID" value="MBU5484854.1"/>
    <property type="molecule type" value="Genomic_DNA"/>
</dbReference>
<dbReference type="PROSITE" id="PS51918">
    <property type="entry name" value="RADICAL_SAM"/>
    <property type="match status" value="1"/>
</dbReference>
<reference evidence="12 13" key="1">
    <citation type="submission" date="2021-06" db="EMBL/GenBank/DDBJ databases">
        <authorList>
            <person name="Sun Q."/>
            <person name="Li D."/>
        </authorList>
    </citation>
    <scope>NUCLEOTIDE SEQUENCE [LARGE SCALE GENOMIC DNA]</scope>
    <source>
        <strain evidence="12 13">MSJ-11</strain>
    </source>
</reference>
<keyword evidence="13" id="KW-1185">Reference proteome</keyword>
<evidence type="ECO:0000256" key="10">
    <source>
        <dbReference type="RuleBase" id="RU362053"/>
    </source>
</evidence>
<dbReference type="GO" id="GO:0043365">
    <property type="term" value="F:[formate-C-acetyltransferase]-activating enzyme activity"/>
    <property type="evidence" value="ECO:0007669"/>
    <property type="project" value="UniProtKB-EC"/>
</dbReference>
<dbReference type="PROSITE" id="PS01087">
    <property type="entry name" value="RADICAL_ACTIVATING"/>
    <property type="match status" value="1"/>
</dbReference>
<dbReference type="SFLD" id="SFLDS00029">
    <property type="entry name" value="Radical_SAM"/>
    <property type="match status" value="1"/>
</dbReference>
<keyword evidence="10" id="KW-0963">Cytoplasm</keyword>
<comment type="subcellular location">
    <subcellularLocation>
        <location evidence="10">Cytoplasm</location>
    </subcellularLocation>
</comment>
<comment type="similarity">
    <text evidence="2 10">Belongs to the organic radical-activating enzymes family.</text>
</comment>
<evidence type="ECO:0000256" key="9">
    <source>
        <dbReference type="ARBA" id="ARBA00023014"/>
    </source>
</evidence>
<dbReference type="CDD" id="cd01335">
    <property type="entry name" value="Radical_SAM"/>
    <property type="match status" value="1"/>
</dbReference>
<dbReference type="RefSeq" id="WP_216439558.1">
    <property type="nucleotide sequence ID" value="NZ_JAHLQF010000002.1"/>
</dbReference>
<dbReference type="InterPro" id="IPR012838">
    <property type="entry name" value="PFL1_activating"/>
</dbReference>
<evidence type="ECO:0000313" key="12">
    <source>
        <dbReference type="EMBL" id="MBU5484854.1"/>
    </source>
</evidence>
<dbReference type="NCBIfam" id="TIGR02493">
    <property type="entry name" value="PFLA"/>
    <property type="match status" value="1"/>
</dbReference>
<dbReference type="InterPro" id="IPR007197">
    <property type="entry name" value="rSAM"/>
</dbReference>
<dbReference type="EC" id="1.97.1.4" evidence="10"/>
<proteinExistence type="inferred from homology"/>
<dbReference type="Proteomes" id="UP000726170">
    <property type="component" value="Unassembled WGS sequence"/>
</dbReference>
<keyword evidence="12" id="KW-0670">Pyruvate</keyword>
<dbReference type="InterPro" id="IPR034457">
    <property type="entry name" value="Organic_radical-activating"/>
</dbReference>
<dbReference type="SFLD" id="SFLDG01066">
    <property type="entry name" value="organic_radical-activating_enz"/>
    <property type="match status" value="1"/>
</dbReference>
<comment type="function">
    <text evidence="1 10">Activation of pyruvate formate-lyase under anaerobic conditions by generation of an organic free radical, using S-adenosylmethionine and reduced flavodoxin as cosubstrates to produce 5'-deoxy-adenosine.</text>
</comment>
<dbReference type="GO" id="GO:0016829">
    <property type="term" value="F:lyase activity"/>
    <property type="evidence" value="ECO:0007669"/>
    <property type="project" value="UniProtKB-KW"/>
</dbReference>
<evidence type="ECO:0000256" key="3">
    <source>
        <dbReference type="ARBA" id="ARBA00021356"/>
    </source>
</evidence>